<dbReference type="AlphaFoldDB" id="A0A151RZ79"/>
<evidence type="ECO:0000259" key="2">
    <source>
        <dbReference type="SMART" id="SM00597"/>
    </source>
</evidence>
<sequence length="352" mass="41009">MHIKNYPLSSKDDHPRRFQYTWFRIFSSWLEYLPSKDVAYYLPCYLFSKNQADTLVQMFSLIVNNGKNCAFIKHIGKDPCTPHNNVMRACQDLLKQNCHIRIIFHVQNLNQIKKNRLLLKTLINMVRYLSLQACAFKGHDETSESRNQGNFLEMIKLIASYSDEAAKVVLENAPYNFKYTSHKIQKEILNILSSEVKKHIHEEVGNSKFCIIIDEARDFIVDARQDSNLKNLSTMQELCTCLTTEKSEVFYLIDKLLRLIMTLLVSTTIMENSFFAMKIINTRLRNKMEADLLVDSMVVYIERDIARSHPPPPPQRPPRPPRLLPPSQVPPLPPLRPSPRQDPPQTRCWRCC</sequence>
<evidence type="ECO:0000313" key="4">
    <source>
        <dbReference type="Proteomes" id="UP000075243"/>
    </source>
</evidence>
<dbReference type="Proteomes" id="UP000075243">
    <property type="component" value="Unassembled WGS sequence"/>
</dbReference>
<organism evidence="3 4">
    <name type="scientific">Cajanus cajan</name>
    <name type="common">Pigeon pea</name>
    <name type="synonym">Cajanus indicus</name>
    <dbReference type="NCBI Taxonomy" id="3821"/>
    <lineage>
        <taxon>Eukaryota</taxon>
        <taxon>Viridiplantae</taxon>
        <taxon>Streptophyta</taxon>
        <taxon>Embryophyta</taxon>
        <taxon>Tracheophyta</taxon>
        <taxon>Spermatophyta</taxon>
        <taxon>Magnoliopsida</taxon>
        <taxon>eudicotyledons</taxon>
        <taxon>Gunneridae</taxon>
        <taxon>Pentapetalae</taxon>
        <taxon>rosids</taxon>
        <taxon>fabids</taxon>
        <taxon>Fabales</taxon>
        <taxon>Fabaceae</taxon>
        <taxon>Papilionoideae</taxon>
        <taxon>50 kb inversion clade</taxon>
        <taxon>NPAAA clade</taxon>
        <taxon>indigoferoid/millettioid clade</taxon>
        <taxon>Phaseoleae</taxon>
        <taxon>Cajanus</taxon>
    </lineage>
</organism>
<dbReference type="STRING" id="3821.A0A151RZ79"/>
<proteinExistence type="predicted"/>
<dbReference type="InterPro" id="IPR025398">
    <property type="entry name" value="DUF4371"/>
</dbReference>
<dbReference type="PANTHER" id="PTHR45749">
    <property type="match status" value="1"/>
</dbReference>
<protein>
    <submittedName>
        <fullName evidence="3">Zinc finger MYM-type protein 1</fullName>
    </submittedName>
</protein>
<feature type="region of interest" description="Disordered" evidence="1">
    <location>
        <begin position="306"/>
        <end position="347"/>
    </location>
</feature>
<name>A0A151RZ79_CAJCA</name>
<dbReference type="PANTHER" id="PTHR45749:SF37">
    <property type="entry name" value="OS05G0311600 PROTEIN"/>
    <property type="match status" value="1"/>
</dbReference>
<accession>A0A151RZ79</accession>
<dbReference type="Pfam" id="PF14291">
    <property type="entry name" value="DUF4371"/>
    <property type="match status" value="1"/>
</dbReference>
<dbReference type="SMART" id="SM00597">
    <property type="entry name" value="ZnF_TTF"/>
    <property type="match status" value="1"/>
</dbReference>
<feature type="compositionally biased region" description="Pro residues" evidence="1">
    <location>
        <begin position="309"/>
        <end position="342"/>
    </location>
</feature>
<gene>
    <name evidence="3" type="ORF">KK1_030500</name>
</gene>
<dbReference type="EMBL" id="KQ483515">
    <property type="protein sequence ID" value="KYP47865.1"/>
    <property type="molecule type" value="Genomic_DNA"/>
</dbReference>
<evidence type="ECO:0000313" key="3">
    <source>
        <dbReference type="EMBL" id="KYP47865.1"/>
    </source>
</evidence>
<evidence type="ECO:0000256" key="1">
    <source>
        <dbReference type="SAM" id="MobiDB-lite"/>
    </source>
</evidence>
<reference evidence="3" key="1">
    <citation type="journal article" date="2012" name="Nat. Biotechnol.">
        <title>Draft genome sequence of pigeonpea (Cajanus cajan), an orphan legume crop of resource-poor farmers.</title>
        <authorList>
            <person name="Varshney R.K."/>
            <person name="Chen W."/>
            <person name="Li Y."/>
            <person name="Bharti A.K."/>
            <person name="Saxena R.K."/>
            <person name="Schlueter J.A."/>
            <person name="Donoghue M.T."/>
            <person name="Azam S."/>
            <person name="Fan G."/>
            <person name="Whaley A.M."/>
            <person name="Farmer A.D."/>
            <person name="Sheridan J."/>
            <person name="Iwata A."/>
            <person name="Tuteja R."/>
            <person name="Penmetsa R.V."/>
            <person name="Wu W."/>
            <person name="Upadhyaya H.D."/>
            <person name="Yang S.P."/>
            <person name="Shah T."/>
            <person name="Saxena K.B."/>
            <person name="Michael T."/>
            <person name="McCombie W.R."/>
            <person name="Yang B."/>
            <person name="Zhang G."/>
            <person name="Yang H."/>
            <person name="Wang J."/>
            <person name="Spillane C."/>
            <person name="Cook D.R."/>
            <person name="May G.D."/>
            <person name="Xu X."/>
            <person name="Jackson S.A."/>
        </authorList>
    </citation>
    <scope>NUCLEOTIDE SEQUENCE [LARGE SCALE GENOMIC DNA]</scope>
</reference>
<feature type="domain" description="TTF-type" evidence="2">
    <location>
        <begin position="14"/>
        <end position="106"/>
    </location>
</feature>
<dbReference type="OMA" id="NCHIRII"/>
<keyword evidence="4" id="KW-1185">Reference proteome</keyword>
<dbReference type="InterPro" id="IPR006580">
    <property type="entry name" value="Znf_TTF"/>
</dbReference>
<dbReference type="Gramene" id="C.cajan_31347.t">
    <property type="protein sequence ID" value="C.cajan_31347.t"/>
    <property type="gene ID" value="C.cajan_31347"/>
</dbReference>